<dbReference type="Proteomes" id="UP000471490">
    <property type="component" value="Unassembled WGS sequence"/>
</dbReference>
<reference evidence="2 3" key="2">
    <citation type="journal article" date="2020" name="Int. J. Nanomedicine">
        <title>Consequences Of Long-Term Bacteria's Exposure To Silver Nanoformulations With Different PhysicoChemical Properties.</title>
        <authorList>
            <person name="Kedziora A."/>
            <person name="Wernecki M."/>
            <person name="Korzekwa K."/>
            <person name="Speruda M."/>
            <person name="Gerasymchuk Y."/>
            <person name="Lukowiak A."/>
            <person name="Bugla-Ploskonska G."/>
        </authorList>
    </citation>
    <scope>NUCLEOTIDE SEQUENCE [LARGE SCALE GENOMIC DNA]</scope>
    <source>
        <strain evidence="2 3">ATCC 11230</strain>
    </source>
</reference>
<evidence type="ECO:0000313" key="3">
    <source>
        <dbReference type="Proteomes" id="UP000471490"/>
    </source>
</evidence>
<evidence type="ECO:0000313" key="2">
    <source>
        <dbReference type="EMBL" id="NDR89981.1"/>
    </source>
</evidence>
<dbReference type="EMBL" id="VLTB01000023">
    <property type="protein sequence ID" value="NDR89981.1"/>
    <property type="molecule type" value="Genomic_DNA"/>
</dbReference>
<evidence type="ECO:0000313" key="1">
    <source>
        <dbReference type="EMBL" id="EFD6882921.1"/>
    </source>
</evidence>
<dbReference type="EMBL" id="AASKVF010000001">
    <property type="protein sequence ID" value="EFD6882921.1"/>
    <property type="molecule type" value="Genomic_DNA"/>
</dbReference>
<accession>A0A0P0SZX1</accession>
<reference evidence="1 4" key="1">
    <citation type="submission" date="2019-08" db="EMBL/GenBank/DDBJ databases">
        <authorList>
            <consortium name="NARMS: The National Antimicrobial Resistance Monitoring System"/>
        </authorList>
    </citation>
    <scope>NUCLEOTIDE SEQUENCE [LARGE SCALE GENOMIC DNA]</scope>
    <source>
        <strain evidence="1 4">19MD07CB01-EC</strain>
    </source>
</reference>
<dbReference type="AlphaFoldDB" id="A0A0P0SZX1"/>
<evidence type="ECO:0000313" key="4">
    <source>
        <dbReference type="Proteomes" id="UP000531962"/>
    </source>
</evidence>
<proteinExistence type="predicted"/>
<dbReference type="Proteomes" id="UP000531962">
    <property type="component" value="Unassembled WGS sequence"/>
</dbReference>
<protein>
    <submittedName>
        <fullName evidence="2">Uncharacterized protein</fullName>
    </submittedName>
</protein>
<gene>
    <name evidence="2" type="ORF">FPI65_01330</name>
    <name evidence="1" type="ORF">FZU14_01520</name>
</gene>
<comment type="caution">
    <text evidence="2">The sequence shown here is derived from an EMBL/GenBank/DDBJ whole genome shotgun (WGS) entry which is preliminary data.</text>
</comment>
<name>A0A0P0SZX1_ECOLX</name>
<sequence>MNKRIECIMLKMSLYVIILLFSFQISAAITSKESEAVSPLLMDVNSSLTMEIFLNIPHHRNHRNRAYFL</sequence>
<organism evidence="2 3">
    <name type="scientific">Escherichia coli</name>
    <dbReference type="NCBI Taxonomy" id="562"/>
    <lineage>
        <taxon>Bacteria</taxon>
        <taxon>Pseudomonadati</taxon>
        <taxon>Pseudomonadota</taxon>
        <taxon>Gammaproteobacteria</taxon>
        <taxon>Enterobacterales</taxon>
        <taxon>Enterobacteriaceae</taxon>
        <taxon>Escherichia</taxon>
    </lineage>
</organism>